<gene>
    <name evidence="1" type="ORF">DPMN_120941</name>
</gene>
<sequence length="91" mass="10055">MIDNSRSSRDGDLTLEPSVLVKCGTQCLDGGQLKVPKVTPYHCEEPGCGGDDCLRRQIISERTMMLYDSLRDLQRTAIFAMRAGASICMID</sequence>
<dbReference type="EMBL" id="JAIWYP010000005">
    <property type="protein sequence ID" value="KAH3819208.1"/>
    <property type="molecule type" value="Genomic_DNA"/>
</dbReference>
<proteinExistence type="predicted"/>
<evidence type="ECO:0000313" key="1">
    <source>
        <dbReference type="EMBL" id="KAH3819208.1"/>
    </source>
</evidence>
<dbReference type="AlphaFoldDB" id="A0A9D4GPA2"/>
<name>A0A9D4GPA2_DREPO</name>
<comment type="caution">
    <text evidence="1">The sequence shown here is derived from an EMBL/GenBank/DDBJ whole genome shotgun (WGS) entry which is preliminary data.</text>
</comment>
<keyword evidence="2" id="KW-1185">Reference proteome</keyword>
<reference evidence="1" key="2">
    <citation type="submission" date="2020-11" db="EMBL/GenBank/DDBJ databases">
        <authorList>
            <person name="McCartney M.A."/>
            <person name="Auch B."/>
            <person name="Kono T."/>
            <person name="Mallez S."/>
            <person name="Becker A."/>
            <person name="Gohl D.M."/>
            <person name="Silverstein K.A.T."/>
            <person name="Koren S."/>
            <person name="Bechman K.B."/>
            <person name="Herman A."/>
            <person name="Abrahante J.E."/>
            <person name="Garbe J."/>
        </authorList>
    </citation>
    <scope>NUCLEOTIDE SEQUENCE</scope>
    <source>
        <strain evidence="1">Duluth1</strain>
        <tissue evidence="1">Whole animal</tissue>
    </source>
</reference>
<reference evidence="1" key="1">
    <citation type="journal article" date="2019" name="bioRxiv">
        <title>The Genome of the Zebra Mussel, Dreissena polymorpha: A Resource for Invasive Species Research.</title>
        <authorList>
            <person name="McCartney M.A."/>
            <person name="Auch B."/>
            <person name="Kono T."/>
            <person name="Mallez S."/>
            <person name="Zhang Y."/>
            <person name="Obille A."/>
            <person name="Becker A."/>
            <person name="Abrahante J.E."/>
            <person name="Garbe J."/>
            <person name="Badalamenti J.P."/>
            <person name="Herman A."/>
            <person name="Mangelson H."/>
            <person name="Liachko I."/>
            <person name="Sullivan S."/>
            <person name="Sone E.D."/>
            <person name="Koren S."/>
            <person name="Silverstein K.A.T."/>
            <person name="Beckman K.B."/>
            <person name="Gohl D.M."/>
        </authorList>
    </citation>
    <scope>NUCLEOTIDE SEQUENCE</scope>
    <source>
        <strain evidence="1">Duluth1</strain>
        <tissue evidence="1">Whole animal</tissue>
    </source>
</reference>
<dbReference type="Proteomes" id="UP000828390">
    <property type="component" value="Unassembled WGS sequence"/>
</dbReference>
<accession>A0A9D4GPA2</accession>
<organism evidence="1 2">
    <name type="scientific">Dreissena polymorpha</name>
    <name type="common">Zebra mussel</name>
    <name type="synonym">Mytilus polymorpha</name>
    <dbReference type="NCBI Taxonomy" id="45954"/>
    <lineage>
        <taxon>Eukaryota</taxon>
        <taxon>Metazoa</taxon>
        <taxon>Spiralia</taxon>
        <taxon>Lophotrochozoa</taxon>
        <taxon>Mollusca</taxon>
        <taxon>Bivalvia</taxon>
        <taxon>Autobranchia</taxon>
        <taxon>Heteroconchia</taxon>
        <taxon>Euheterodonta</taxon>
        <taxon>Imparidentia</taxon>
        <taxon>Neoheterodontei</taxon>
        <taxon>Myida</taxon>
        <taxon>Dreissenoidea</taxon>
        <taxon>Dreissenidae</taxon>
        <taxon>Dreissena</taxon>
    </lineage>
</organism>
<protein>
    <submittedName>
        <fullName evidence="1">Uncharacterized protein</fullName>
    </submittedName>
</protein>
<evidence type="ECO:0000313" key="2">
    <source>
        <dbReference type="Proteomes" id="UP000828390"/>
    </source>
</evidence>